<evidence type="ECO:0000313" key="2">
    <source>
        <dbReference type="Proteomes" id="UP001497497"/>
    </source>
</evidence>
<feature type="non-terminal residue" evidence="1">
    <location>
        <position position="69"/>
    </location>
</feature>
<organism evidence="1 2">
    <name type="scientific">Lymnaea stagnalis</name>
    <name type="common">Great pond snail</name>
    <name type="synonym">Helix stagnalis</name>
    <dbReference type="NCBI Taxonomy" id="6523"/>
    <lineage>
        <taxon>Eukaryota</taxon>
        <taxon>Metazoa</taxon>
        <taxon>Spiralia</taxon>
        <taxon>Lophotrochozoa</taxon>
        <taxon>Mollusca</taxon>
        <taxon>Gastropoda</taxon>
        <taxon>Heterobranchia</taxon>
        <taxon>Euthyneura</taxon>
        <taxon>Panpulmonata</taxon>
        <taxon>Hygrophila</taxon>
        <taxon>Lymnaeoidea</taxon>
        <taxon>Lymnaeidae</taxon>
        <taxon>Lymnaea</taxon>
    </lineage>
</organism>
<dbReference type="Proteomes" id="UP001497497">
    <property type="component" value="Unassembled WGS sequence"/>
</dbReference>
<feature type="non-terminal residue" evidence="1">
    <location>
        <position position="1"/>
    </location>
</feature>
<dbReference type="PANTHER" id="PTHR45749">
    <property type="match status" value="1"/>
</dbReference>
<proteinExistence type="predicted"/>
<protein>
    <submittedName>
        <fullName evidence="1">Uncharacterized protein</fullName>
    </submittedName>
</protein>
<keyword evidence="2" id="KW-1185">Reference proteome</keyword>
<dbReference type="PANTHER" id="PTHR45749:SF23">
    <property type="entry name" value="ZINC FINGER MYM-TYPE PROTEIN 1-LIKE"/>
    <property type="match status" value="1"/>
</dbReference>
<gene>
    <name evidence="1" type="ORF">GSLYS_00016165001</name>
</gene>
<comment type="caution">
    <text evidence="1">The sequence shown here is derived from an EMBL/GenBank/DDBJ whole genome shotgun (WGS) entry which is preliminary data.</text>
</comment>
<sequence>EQLTQSLLTFSTAKHIAIKKCHGQSYDSASGMGGNFRGLQVRIKEMNQSAHCISCFAISLTIVGKCAAE</sequence>
<name>A0AAV2I785_LYMST</name>
<reference evidence="1 2" key="1">
    <citation type="submission" date="2024-04" db="EMBL/GenBank/DDBJ databases">
        <authorList>
            <consortium name="Genoscope - CEA"/>
            <person name="William W."/>
        </authorList>
    </citation>
    <scope>NUCLEOTIDE SEQUENCE [LARGE SCALE GENOMIC DNA]</scope>
</reference>
<evidence type="ECO:0000313" key="1">
    <source>
        <dbReference type="EMBL" id="CAL1542631.1"/>
    </source>
</evidence>
<accession>A0AAV2I785</accession>
<dbReference type="AlphaFoldDB" id="A0AAV2I785"/>
<dbReference type="EMBL" id="CAXITT010000497">
    <property type="protein sequence ID" value="CAL1542631.1"/>
    <property type="molecule type" value="Genomic_DNA"/>
</dbReference>